<dbReference type="InterPro" id="IPR003358">
    <property type="entry name" value="tRNA_(Gua-N-7)_MeTrfase_Trmb"/>
</dbReference>
<evidence type="ECO:0000313" key="9">
    <source>
        <dbReference type="Proteomes" id="UP001269375"/>
    </source>
</evidence>
<dbReference type="PANTHER" id="PTHR23417">
    <property type="entry name" value="3-DEOXY-D-MANNO-OCTULOSONIC-ACID TRANSFERASE/TRNA GUANINE-N 7 - -METHYLTRANSFERASE"/>
    <property type="match status" value="1"/>
</dbReference>
<evidence type="ECO:0000256" key="7">
    <source>
        <dbReference type="ARBA" id="ARBA00022694"/>
    </source>
</evidence>
<evidence type="ECO:0000313" key="8">
    <source>
        <dbReference type="EMBL" id="MDR5896501.1"/>
    </source>
</evidence>
<dbReference type="GO" id="GO:0008168">
    <property type="term" value="F:methyltransferase activity"/>
    <property type="evidence" value="ECO:0007669"/>
    <property type="project" value="UniProtKB-KW"/>
</dbReference>
<dbReference type="EC" id="2.1.1.33" evidence="3"/>
<proteinExistence type="predicted"/>
<sequence length="227" mass="25211">MKADSSPIFTNQTGVHDKLQARVSRALGAHWQRPIAAHSQAAFDDVTESISSAQAPLILDSGCGVGVSTRKLAERFPDHWVIGIDRSADRLSRDHGPVPDNARLVRADLVDIWRLALAARWQPTHHFLLYPNPYPKARHLKMRWHGHPVFPALVGLGGRLELRSNWQLYVTEFAQALTLANASASPDVAAFSPGGAYLTPFERKYDLSGQTLWRLHADLTFDISLLP</sequence>
<dbReference type="RefSeq" id="WP_251594188.1">
    <property type="nucleotide sequence ID" value="NZ_JAMLJI010000003.1"/>
</dbReference>
<evidence type="ECO:0000256" key="5">
    <source>
        <dbReference type="ARBA" id="ARBA00022679"/>
    </source>
</evidence>
<dbReference type="Proteomes" id="UP001269375">
    <property type="component" value="Unassembled WGS sequence"/>
</dbReference>
<dbReference type="Pfam" id="PF02390">
    <property type="entry name" value="Methyltransf_4"/>
    <property type="match status" value="1"/>
</dbReference>
<keyword evidence="4 8" id="KW-0489">Methyltransferase</keyword>
<comment type="caution">
    <text evidence="8">The sequence shown here is derived from an EMBL/GenBank/DDBJ whole genome shotgun (WGS) entry which is preliminary data.</text>
</comment>
<gene>
    <name evidence="8" type="ORF">QC825_10490</name>
</gene>
<accession>A0ABU1GWS7</accession>
<evidence type="ECO:0000256" key="4">
    <source>
        <dbReference type="ARBA" id="ARBA00022603"/>
    </source>
</evidence>
<comment type="catalytic activity">
    <reaction evidence="1">
        <text>guanosine(46) in tRNA + S-adenosyl-L-methionine = N(7)-methylguanosine(46) in tRNA + S-adenosyl-L-homocysteine</text>
        <dbReference type="Rhea" id="RHEA:42708"/>
        <dbReference type="Rhea" id="RHEA-COMP:10188"/>
        <dbReference type="Rhea" id="RHEA-COMP:10189"/>
        <dbReference type="ChEBI" id="CHEBI:57856"/>
        <dbReference type="ChEBI" id="CHEBI:59789"/>
        <dbReference type="ChEBI" id="CHEBI:74269"/>
        <dbReference type="ChEBI" id="CHEBI:74480"/>
        <dbReference type="EC" id="2.1.1.33"/>
    </reaction>
</comment>
<dbReference type="InterPro" id="IPR029063">
    <property type="entry name" value="SAM-dependent_MTases_sf"/>
</dbReference>
<protein>
    <recommendedName>
        <fullName evidence="3">tRNA (guanine(46)-N(7))-methyltransferase</fullName>
        <ecNumber evidence="3">2.1.1.33</ecNumber>
    </recommendedName>
</protein>
<organism evidence="8 9">
    <name type="scientific">Larsenimonas suaedae</name>
    <dbReference type="NCBI Taxonomy" id="1851019"/>
    <lineage>
        <taxon>Bacteria</taxon>
        <taxon>Pseudomonadati</taxon>
        <taxon>Pseudomonadota</taxon>
        <taxon>Gammaproteobacteria</taxon>
        <taxon>Oceanospirillales</taxon>
        <taxon>Halomonadaceae</taxon>
        <taxon>Larsenimonas</taxon>
    </lineage>
</organism>
<keyword evidence="9" id="KW-1185">Reference proteome</keyword>
<dbReference type="PROSITE" id="PS51625">
    <property type="entry name" value="SAM_MT_TRMB"/>
    <property type="match status" value="1"/>
</dbReference>
<dbReference type="Gene3D" id="3.40.50.150">
    <property type="entry name" value="Vaccinia Virus protein VP39"/>
    <property type="match status" value="1"/>
</dbReference>
<dbReference type="PANTHER" id="PTHR23417:SF14">
    <property type="entry name" value="PENTACOTRIPEPTIDE-REPEAT REGION OF PRORP DOMAIN-CONTAINING PROTEIN"/>
    <property type="match status" value="1"/>
</dbReference>
<dbReference type="SUPFAM" id="SSF53335">
    <property type="entry name" value="S-adenosyl-L-methionine-dependent methyltransferases"/>
    <property type="match status" value="1"/>
</dbReference>
<evidence type="ECO:0000256" key="2">
    <source>
        <dbReference type="ARBA" id="ARBA00003015"/>
    </source>
</evidence>
<name>A0ABU1GWS7_9GAMM</name>
<reference evidence="8 9" key="1">
    <citation type="submission" date="2023-04" db="EMBL/GenBank/DDBJ databases">
        <title>A long-awaited taxogenomic arrangement of the family Halomonadaceae.</title>
        <authorList>
            <person name="De La Haba R."/>
            <person name="Chuvochina M."/>
            <person name="Wittouck S."/>
            <person name="Arahal D.R."/>
            <person name="Sanchez-Porro C."/>
            <person name="Hugenholtz P."/>
            <person name="Ventosa A."/>
        </authorList>
    </citation>
    <scope>NUCLEOTIDE SEQUENCE [LARGE SCALE GENOMIC DNA]</scope>
    <source>
        <strain evidence="8 9">DSM 22428</strain>
    </source>
</reference>
<evidence type="ECO:0000256" key="6">
    <source>
        <dbReference type="ARBA" id="ARBA00022691"/>
    </source>
</evidence>
<comment type="function">
    <text evidence="2">Catalyzes the formation of N(7)-methylguanine at position 46 (m7G46) in tRNA.</text>
</comment>
<keyword evidence="6" id="KW-0949">S-adenosyl-L-methionine</keyword>
<dbReference type="EMBL" id="JARWAO010000005">
    <property type="protein sequence ID" value="MDR5896501.1"/>
    <property type="molecule type" value="Genomic_DNA"/>
</dbReference>
<evidence type="ECO:0000256" key="1">
    <source>
        <dbReference type="ARBA" id="ARBA00000142"/>
    </source>
</evidence>
<dbReference type="CDD" id="cd02440">
    <property type="entry name" value="AdoMet_MTases"/>
    <property type="match status" value="1"/>
</dbReference>
<keyword evidence="7" id="KW-0819">tRNA processing</keyword>
<keyword evidence="5" id="KW-0808">Transferase</keyword>
<dbReference type="GO" id="GO:0032259">
    <property type="term" value="P:methylation"/>
    <property type="evidence" value="ECO:0007669"/>
    <property type="project" value="UniProtKB-KW"/>
</dbReference>
<evidence type="ECO:0000256" key="3">
    <source>
        <dbReference type="ARBA" id="ARBA00011977"/>
    </source>
</evidence>